<sequence>MMRSKNYIKWFLFAWVSLLLLACNSSTKFEQGLTAKFEYSPTAPSIGEVVKFDATKSTVDQAKEASAIASYAWNFGDGSSGTGATVEHTYTKVGQYTVSLTITDLAGRTDSTTQKIEVKKGATTINREVLVSAQTVDGASIPNTNITIQGQSVKTDQNGHATLKLMLPQNTQKVVAKFEKEGFITQSIVYDVANLKAISANLLAIKQIVPVSEISDAQVIQSLNLGARISIPANAFVKADGSLATGAVTVEFTPWDITNRDLNAMPANGVARDAQGNIVDLISAGMITATFKDAGGQKLQLAAGKTADLQMNLPIKSINNQQMKIGTQIPMWYFDQVSGLWIEEGIGQVMLSNQSSTGLAVHATVKHFSTWNWDLKFENAGSVFVQCQSNGEGIPCNVTAKISLNDGSSLTKSNSIPKEGLTVVNMPSSGSIHWTAKDLTGTMLGEKTSTTSANVIIDLGKSATDHFVKCALPNGTFVACFGKINDQLDFSISQDGGRFLTGIKDPDGQLDWSAQTALIFESNQWVRYKGQQTSGLTGNVNIILVDREVVYVSNQGLSFPIVCTSLIEDPLNGTTEPNGNWEVVPELIGKSCNIEITVYNIDGSNEILTYNAIYGKPTQIQLPSKYSGFDSAGKGPITYLSIYANIEDSNGDLVERIGLELEPDPNSMIKLIMDAPDW</sequence>
<evidence type="ECO:0000259" key="2">
    <source>
        <dbReference type="PROSITE" id="PS50093"/>
    </source>
</evidence>
<comment type="caution">
    <text evidence="3">The sequence shown here is derived from an EMBL/GenBank/DDBJ whole genome shotgun (WGS) entry which is preliminary data.</text>
</comment>
<dbReference type="InterPro" id="IPR035986">
    <property type="entry name" value="PKD_dom_sf"/>
</dbReference>
<reference evidence="3" key="1">
    <citation type="submission" date="2021-07" db="EMBL/GenBank/DDBJ databases">
        <authorList>
            <person name="Fernandez M."/>
            <person name="Pereira P."/>
            <person name="Torres Tejerizo G.A."/>
            <person name="Gonzalez P."/>
            <person name="Agostini E."/>
        </authorList>
    </citation>
    <scope>NUCLEOTIDE SEQUENCE</scope>
    <source>
        <strain evidence="3">SFC 500-1A</strain>
    </source>
</reference>
<name>A0A8X8KF98_ACIGI</name>
<dbReference type="RefSeq" id="WP_234623334.1">
    <property type="nucleotide sequence ID" value="NZ_JAHWXT010000003.1"/>
</dbReference>
<evidence type="ECO:0000256" key="1">
    <source>
        <dbReference type="SAM" id="SignalP"/>
    </source>
</evidence>
<dbReference type="InterPro" id="IPR022409">
    <property type="entry name" value="PKD/Chitinase_dom"/>
</dbReference>
<dbReference type="PROSITE" id="PS50093">
    <property type="entry name" value="PKD"/>
    <property type="match status" value="1"/>
</dbReference>
<dbReference type="InterPro" id="IPR013783">
    <property type="entry name" value="Ig-like_fold"/>
</dbReference>
<dbReference type="Pfam" id="PF18911">
    <property type="entry name" value="PKD_4"/>
    <property type="match status" value="1"/>
</dbReference>
<proteinExistence type="predicted"/>
<protein>
    <submittedName>
        <fullName evidence="3">PKD domain-containing protein</fullName>
    </submittedName>
</protein>
<dbReference type="CDD" id="cd00146">
    <property type="entry name" value="PKD"/>
    <property type="match status" value="1"/>
</dbReference>
<dbReference type="AlphaFoldDB" id="A0A8X8KF98"/>
<feature type="chain" id="PRO_5036462336" evidence="1">
    <location>
        <begin position="23"/>
        <end position="678"/>
    </location>
</feature>
<evidence type="ECO:0000313" key="4">
    <source>
        <dbReference type="Proteomes" id="UP000887320"/>
    </source>
</evidence>
<dbReference type="Gene3D" id="2.60.40.10">
    <property type="entry name" value="Immunoglobulins"/>
    <property type="match status" value="1"/>
</dbReference>
<dbReference type="EMBL" id="JAHWXT010000003">
    <property type="protein sequence ID" value="MCF0264821.1"/>
    <property type="molecule type" value="Genomic_DNA"/>
</dbReference>
<accession>A0A8X8KF98</accession>
<feature type="domain" description="PKD" evidence="2">
    <location>
        <begin position="69"/>
        <end position="123"/>
    </location>
</feature>
<dbReference type="PROSITE" id="PS51257">
    <property type="entry name" value="PROKAR_LIPOPROTEIN"/>
    <property type="match status" value="1"/>
</dbReference>
<dbReference type="Proteomes" id="UP000887320">
    <property type="component" value="Unassembled WGS sequence"/>
</dbReference>
<feature type="signal peptide" evidence="1">
    <location>
        <begin position="1"/>
        <end position="22"/>
    </location>
</feature>
<evidence type="ECO:0000313" key="3">
    <source>
        <dbReference type="EMBL" id="MCF0264821.1"/>
    </source>
</evidence>
<keyword evidence="1" id="KW-0732">Signal</keyword>
<dbReference type="SUPFAM" id="SSF49299">
    <property type="entry name" value="PKD domain"/>
    <property type="match status" value="1"/>
</dbReference>
<organism evidence="3 4">
    <name type="scientific">Acinetobacter guillouiae</name>
    <name type="common">Acinetobacter genomosp. 11</name>
    <dbReference type="NCBI Taxonomy" id="106649"/>
    <lineage>
        <taxon>Bacteria</taxon>
        <taxon>Pseudomonadati</taxon>
        <taxon>Pseudomonadota</taxon>
        <taxon>Gammaproteobacteria</taxon>
        <taxon>Moraxellales</taxon>
        <taxon>Moraxellaceae</taxon>
        <taxon>Acinetobacter</taxon>
    </lineage>
</organism>
<dbReference type="InterPro" id="IPR000601">
    <property type="entry name" value="PKD_dom"/>
</dbReference>
<dbReference type="SMART" id="SM00089">
    <property type="entry name" value="PKD"/>
    <property type="match status" value="1"/>
</dbReference>
<gene>
    <name evidence="3" type="ORF">KW868_10150</name>
</gene>